<feature type="compositionally biased region" description="Low complexity" evidence="6">
    <location>
        <begin position="44"/>
        <end position="65"/>
    </location>
</feature>
<dbReference type="AlphaFoldDB" id="A0A8T2NSK9"/>
<keyword evidence="5" id="KW-1015">Disulfide bond</keyword>
<name>A0A8T2NSK9_9TELE</name>
<dbReference type="Proteomes" id="UP000824540">
    <property type="component" value="Unassembled WGS sequence"/>
</dbReference>
<evidence type="ECO:0000256" key="1">
    <source>
        <dbReference type="ARBA" id="ARBA00004370"/>
    </source>
</evidence>
<dbReference type="Pfam" id="PF01825">
    <property type="entry name" value="GPS"/>
    <property type="match status" value="1"/>
</dbReference>
<dbReference type="InterPro" id="IPR046338">
    <property type="entry name" value="GAIN_dom_sf"/>
</dbReference>
<dbReference type="PANTHER" id="PTHR12011">
    <property type="entry name" value="ADHESION G-PROTEIN COUPLED RECEPTOR"/>
    <property type="match status" value="1"/>
</dbReference>
<keyword evidence="9" id="KW-1185">Reference proteome</keyword>
<accession>A0A8T2NSK9</accession>
<organism evidence="8 9">
    <name type="scientific">Albula glossodonta</name>
    <name type="common">roundjaw bonefish</name>
    <dbReference type="NCBI Taxonomy" id="121402"/>
    <lineage>
        <taxon>Eukaryota</taxon>
        <taxon>Metazoa</taxon>
        <taxon>Chordata</taxon>
        <taxon>Craniata</taxon>
        <taxon>Vertebrata</taxon>
        <taxon>Euteleostomi</taxon>
        <taxon>Actinopterygii</taxon>
        <taxon>Neopterygii</taxon>
        <taxon>Teleostei</taxon>
        <taxon>Albuliformes</taxon>
        <taxon>Albulidae</taxon>
        <taxon>Albula</taxon>
    </lineage>
</organism>
<feature type="compositionally biased region" description="Polar residues" evidence="6">
    <location>
        <begin position="30"/>
        <end position="40"/>
    </location>
</feature>
<evidence type="ECO:0000259" key="7">
    <source>
        <dbReference type="PROSITE" id="PS50221"/>
    </source>
</evidence>
<comment type="caution">
    <text evidence="8">The sequence shown here is derived from an EMBL/GenBank/DDBJ whole genome shotgun (WGS) entry which is preliminary data.</text>
</comment>
<dbReference type="PANTHER" id="PTHR12011:SF61">
    <property type="entry name" value="ADHESION G PROTEIN-COUPLED RECEPTOR L2"/>
    <property type="match status" value="1"/>
</dbReference>
<dbReference type="InterPro" id="IPR036445">
    <property type="entry name" value="GPCR_2_extracell_dom_sf"/>
</dbReference>
<evidence type="ECO:0000256" key="5">
    <source>
        <dbReference type="ARBA" id="ARBA00023157"/>
    </source>
</evidence>
<dbReference type="FunFam" id="2.60.220.50:FF:000001">
    <property type="entry name" value="Adhesion G protein-coupled receptor L2"/>
    <property type="match status" value="1"/>
</dbReference>
<dbReference type="PROSITE" id="PS50221">
    <property type="entry name" value="GAIN_B"/>
    <property type="match status" value="1"/>
</dbReference>
<dbReference type="InterPro" id="IPR000203">
    <property type="entry name" value="GPS"/>
</dbReference>
<dbReference type="InterPro" id="IPR032471">
    <property type="entry name" value="AGRL2-4_GAIN_subdom_A"/>
</dbReference>
<dbReference type="EMBL" id="JAFBMS010000024">
    <property type="protein sequence ID" value="KAG9343189.1"/>
    <property type="molecule type" value="Genomic_DNA"/>
</dbReference>
<evidence type="ECO:0000313" key="8">
    <source>
        <dbReference type="EMBL" id="KAG9343189.1"/>
    </source>
</evidence>
<feature type="region of interest" description="Disordered" evidence="6">
    <location>
        <begin position="1"/>
        <end position="84"/>
    </location>
</feature>
<evidence type="ECO:0000256" key="2">
    <source>
        <dbReference type="ARBA" id="ARBA00022692"/>
    </source>
</evidence>
<evidence type="ECO:0000256" key="4">
    <source>
        <dbReference type="ARBA" id="ARBA00023136"/>
    </source>
</evidence>
<evidence type="ECO:0000256" key="6">
    <source>
        <dbReference type="SAM" id="MobiDB-lite"/>
    </source>
</evidence>
<evidence type="ECO:0000313" key="9">
    <source>
        <dbReference type="Proteomes" id="UP000824540"/>
    </source>
</evidence>
<dbReference type="Gene3D" id="2.60.220.50">
    <property type="match status" value="1"/>
</dbReference>
<sequence length="474" mass="51617">MLCLSAQDQSGMQGSHSDERASRPGGLPTASETPVTSELPKTTPPSFTTTTTPASRAPVRTTPTARPKEVNHGPRPPLLDPEPTGLILVGSGSLPERFCEPVMKRGTASYLCVLSTGTWNQKGPDLSNCTSHWVNQVAQKIRSGENAANLANELAKHTKGPIFAGDVSSAVRLMEQLAIVDTVDNLLRPEALRSWADMNSTEQMHAATMLLDTLEEGAFVLADNLMEPAVVKVPAENVVLDVYVLSTDGKVQDLRFPQTSKTGISIQLSSNTVKLNSKSGVAKLVFVLYKRLGQFLSTENATIRLGQEANGENHSVAVNSHIIAASINKESSRVFVSEPVIFTLEHLDTENYFNSNCSFWNYSERSMTGHWSTQGCKLLDANKTHTTCSCSHLTNFAILMAHREVIISVTGFMREEYLSNGAGACRFNRLPVCDLPSGELLVYCLPVHYLPIGQRCVCVCVCARAHTYTYVPFA</sequence>
<proteinExistence type="predicted"/>
<dbReference type="InterPro" id="IPR057244">
    <property type="entry name" value="GAIN_B"/>
</dbReference>
<keyword evidence="2" id="KW-0812">Transmembrane</keyword>
<keyword evidence="4" id="KW-0472">Membrane</keyword>
<gene>
    <name evidence="8" type="ORF">JZ751_014168</name>
</gene>
<evidence type="ECO:0000256" key="3">
    <source>
        <dbReference type="ARBA" id="ARBA00022989"/>
    </source>
</evidence>
<feature type="compositionally biased region" description="Polar residues" evidence="6">
    <location>
        <begin position="1"/>
        <end position="15"/>
    </location>
</feature>
<dbReference type="Pfam" id="PF16489">
    <property type="entry name" value="GAIN"/>
    <property type="match status" value="2"/>
</dbReference>
<dbReference type="OrthoDB" id="8926278at2759"/>
<dbReference type="GO" id="GO:0004930">
    <property type="term" value="F:G protein-coupled receptor activity"/>
    <property type="evidence" value="ECO:0007669"/>
    <property type="project" value="InterPro"/>
</dbReference>
<comment type="subcellular location">
    <subcellularLocation>
        <location evidence="1">Membrane</location>
    </subcellularLocation>
</comment>
<dbReference type="GO" id="GO:0007189">
    <property type="term" value="P:adenylate cyclase-activating G protein-coupled receptor signaling pathway"/>
    <property type="evidence" value="ECO:0007669"/>
    <property type="project" value="TreeGrafter"/>
</dbReference>
<dbReference type="GO" id="GO:0005886">
    <property type="term" value="C:plasma membrane"/>
    <property type="evidence" value="ECO:0007669"/>
    <property type="project" value="TreeGrafter"/>
</dbReference>
<feature type="domain" description="GAIN-B" evidence="7">
    <location>
        <begin position="229"/>
        <end position="406"/>
    </location>
</feature>
<dbReference type="SMART" id="SM00303">
    <property type="entry name" value="GPS"/>
    <property type="match status" value="1"/>
</dbReference>
<dbReference type="Gene3D" id="4.10.1240.10">
    <property type="entry name" value="GPCR, family 2, extracellular hormone receptor domain"/>
    <property type="match status" value="1"/>
</dbReference>
<keyword evidence="3" id="KW-1133">Transmembrane helix</keyword>
<protein>
    <recommendedName>
        <fullName evidence="7">GAIN-B domain-containing protein</fullName>
    </recommendedName>
</protein>
<dbReference type="Gene3D" id="1.25.40.610">
    <property type="match status" value="1"/>
</dbReference>
<reference evidence="8" key="1">
    <citation type="thesis" date="2021" institute="BYU ScholarsArchive" country="Provo, UT, USA">
        <title>Applications of and Algorithms for Genome Assembly and Genomic Analyses with an Emphasis on Marine Teleosts.</title>
        <authorList>
            <person name="Pickett B.D."/>
        </authorList>
    </citation>
    <scope>NUCLEOTIDE SEQUENCE</scope>
    <source>
        <strain evidence="8">HI-2016</strain>
    </source>
</reference>